<dbReference type="AlphaFoldDB" id="X0T3M6"/>
<gene>
    <name evidence="1" type="ORF">S01H1_29150</name>
</gene>
<dbReference type="EMBL" id="BARS01017859">
    <property type="protein sequence ID" value="GAF88078.1"/>
    <property type="molecule type" value="Genomic_DNA"/>
</dbReference>
<evidence type="ECO:0000313" key="1">
    <source>
        <dbReference type="EMBL" id="GAF88078.1"/>
    </source>
</evidence>
<name>X0T3M6_9ZZZZ</name>
<proteinExistence type="predicted"/>
<sequence length="40" mass="4630">MSKNSVLSPLVKLILNHSNEIKLIMNTKPYFLFFIDAFVC</sequence>
<organism evidence="1">
    <name type="scientific">marine sediment metagenome</name>
    <dbReference type="NCBI Taxonomy" id="412755"/>
    <lineage>
        <taxon>unclassified sequences</taxon>
        <taxon>metagenomes</taxon>
        <taxon>ecological metagenomes</taxon>
    </lineage>
</organism>
<feature type="non-terminal residue" evidence="1">
    <location>
        <position position="40"/>
    </location>
</feature>
<comment type="caution">
    <text evidence="1">The sequence shown here is derived from an EMBL/GenBank/DDBJ whole genome shotgun (WGS) entry which is preliminary data.</text>
</comment>
<accession>X0T3M6</accession>
<protein>
    <submittedName>
        <fullName evidence="1">Uncharacterized protein</fullName>
    </submittedName>
</protein>
<reference evidence="1" key="1">
    <citation type="journal article" date="2014" name="Front. Microbiol.">
        <title>High frequency of phylogenetically diverse reductive dehalogenase-homologous genes in deep subseafloor sedimentary metagenomes.</title>
        <authorList>
            <person name="Kawai M."/>
            <person name="Futagami T."/>
            <person name="Toyoda A."/>
            <person name="Takaki Y."/>
            <person name="Nishi S."/>
            <person name="Hori S."/>
            <person name="Arai W."/>
            <person name="Tsubouchi T."/>
            <person name="Morono Y."/>
            <person name="Uchiyama I."/>
            <person name="Ito T."/>
            <person name="Fujiyama A."/>
            <person name="Inagaki F."/>
            <person name="Takami H."/>
        </authorList>
    </citation>
    <scope>NUCLEOTIDE SEQUENCE</scope>
    <source>
        <strain evidence="1">Expedition CK06-06</strain>
    </source>
</reference>